<dbReference type="InterPro" id="IPR009081">
    <property type="entry name" value="PP-bd_ACP"/>
</dbReference>
<organism evidence="3 4">
    <name type="scientific">Nocardia rhizosphaerihabitans</name>
    <dbReference type="NCBI Taxonomy" id="1691570"/>
    <lineage>
        <taxon>Bacteria</taxon>
        <taxon>Bacillati</taxon>
        <taxon>Actinomycetota</taxon>
        <taxon>Actinomycetes</taxon>
        <taxon>Mycobacteriales</taxon>
        <taxon>Nocardiaceae</taxon>
        <taxon>Nocardia</taxon>
    </lineage>
</organism>
<name>A0ABQ2K676_9NOCA</name>
<reference evidence="4" key="1">
    <citation type="journal article" date="2019" name="Int. J. Syst. Evol. Microbiol.">
        <title>The Global Catalogue of Microorganisms (GCM) 10K type strain sequencing project: providing services to taxonomists for standard genome sequencing and annotation.</title>
        <authorList>
            <consortium name="The Broad Institute Genomics Platform"/>
            <consortium name="The Broad Institute Genome Sequencing Center for Infectious Disease"/>
            <person name="Wu L."/>
            <person name="Ma J."/>
        </authorList>
    </citation>
    <scope>NUCLEOTIDE SEQUENCE [LARGE SCALE GENOMIC DNA]</scope>
    <source>
        <strain evidence="4">CGMCC 4.7329</strain>
    </source>
</reference>
<evidence type="ECO:0000256" key="1">
    <source>
        <dbReference type="ARBA" id="ARBA00006432"/>
    </source>
</evidence>
<feature type="domain" description="Carrier" evidence="2">
    <location>
        <begin position="9"/>
        <end position="85"/>
    </location>
</feature>
<dbReference type="InterPro" id="IPR000873">
    <property type="entry name" value="AMP-dep_synth/lig_dom"/>
</dbReference>
<dbReference type="Pfam" id="PF00501">
    <property type="entry name" value="AMP-binding"/>
    <property type="match status" value="1"/>
</dbReference>
<comment type="similarity">
    <text evidence="1">Belongs to the ATP-dependent AMP-binding enzyme family.</text>
</comment>
<dbReference type="PANTHER" id="PTHR22754:SF32">
    <property type="entry name" value="DISCO-INTERACTING PROTEIN 2"/>
    <property type="match status" value="1"/>
</dbReference>
<dbReference type="SUPFAM" id="SSF47336">
    <property type="entry name" value="ACP-like"/>
    <property type="match status" value="1"/>
</dbReference>
<sequence>MTTSGQDEELLLAVVRDLVAERDTVDRAARAMLDSELERDLGLDSLGITELLARTENAFGRSLDRGVLGTVTTPRDLLTAVRGAPVRSRRQSMPIQHAVPRQTDRAPAATATLSEALSWHARTHPHHTHLRILSGNGGQEEVSYGEVRSAAATVSAALLAHELRRGDRVAIMLPTGRAYFTTFLGVLLAGGVPVPVYPPSRPSQLAEHLRRQVHILGNAQASVLVTDPQVVRLARLVCGQVESVRHVLTPEELAGYEERKARSVGRATSLWFSTPPVAPATPRA</sequence>
<keyword evidence="4" id="KW-1185">Reference proteome</keyword>
<dbReference type="EMBL" id="BMNE01000001">
    <property type="protein sequence ID" value="GGN71920.1"/>
    <property type="molecule type" value="Genomic_DNA"/>
</dbReference>
<comment type="caution">
    <text evidence="3">The sequence shown here is derived from an EMBL/GenBank/DDBJ whole genome shotgun (WGS) entry which is preliminary data.</text>
</comment>
<evidence type="ECO:0000313" key="4">
    <source>
        <dbReference type="Proteomes" id="UP000658127"/>
    </source>
</evidence>
<dbReference type="RefSeq" id="WP_268241453.1">
    <property type="nucleotide sequence ID" value="NZ_BMNE01000001.1"/>
</dbReference>
<dbReference type="Pfam" id="PF00550">
    <property type="entry name" value="PP-binding"/>
    <property type="match status" value="1"/>
</dbReference>
<dbReference type="SUPFAM" id="SSF56801">
    <property type="entry name" value="Acetyl-CoA synthetase-like"/>
    <property type="match status" value="1"/>
</dbReference>
<evidence type="ECO:0000313" key="3">
    <source>
        <dbReference type="EMBL" id="GGN71920.1"/>
    </source>
</evidence>
<accession>A0ABQ2K676</accession>
<evidence type="ECO:0000259" key="2">
    <source>
        <dbReference type="PROSITE" id="PS50075"/>
    </source>
</evidence>
<dbReference type="InterPro" id="IPR042099">
    <property type="entry name" value="ANL_N_sf"/>
</dbReference>
<protein>
    <recommendedName>
        <fullName evidence="2">Carrier domain-containing protein</fullName>
    </recommendedName>
</protein>
<dbReference type="InterPro" id="IPR036736">
    <property type="entry name" value="ACP-like_sf"/>
</dbReference>
<dbReference type="Proteomes" id="UP000658127">
    <property type="component" value="Unassembled WGS sequence"/>
</dbReference>
<proteinExistence type="inferred from homology"/>
<gene>
    <name evidence="3" type="ORF">GCM10011610_12710</name>
</gene>
<dbReference type="PANTHER" id="PTHR22754">
    <property type="entry name" value="DISCO-INTERACTING PROTEIN 2 DIP2 -RELATED"/>
    <property type="match status" value="1"/>
</dbReference>
<dbReference type="Gene3D" id="3.40.50.12780">
    <property type="entry name" value="N-terminal domain of ligase-like"/>
    <property type="match status" value="1"/>
</dbReference>
<dbReference type="PROSITE" id="PS50075">
    <property type="entry name" value="CARRIER"/>
    <property type="match status" value="1"/>
</dbReference>
<dbReference type="Gene3D" id="1.10.1200.10">
    <property type="entry name" value="ACP-like"/>
    <property type="match status" value="1"/>
</dbReference>